<keyword evidence="13" id="KW-0496">Mitochondrion</keyword>
<keyword evidence="12" id="KW-0007">Acetylation</keyword>
<keyword evidence="11" id="KW-1133">Transmembrane helix</keyword>
<accession>A0A5N4CSU0</accession>
<comment type="function">
    <text evidence="1">Accessory subunit of the mitochondrial membrane respiratory chain NADH dehydrogenase (Complex I), that is believed not to be involved in catalysis. Complex I functions in the transfer of electrons from NADH to the respiratory chain. The immediate electron acceptor for the enzyme is believed to be ubiquinone.</text>
</comment>
<evidence type="ECO:0000256" key="7">
    <source>
        <dbReference type="ARBA" id="ARBA00022660"/>
    </source>
</evidence>
<evidence type="ECO:0000256" key="8">
    <source>
        <dbReference type="ARBA" id="ARBA00022692"/>
    </source>
</evidence>
<evidence type="ECO:0000256" key="15">
    <source>
        <dbReference type="ARBA" id="ARBA00031425"/>
    </source>
</evidence>
<dbReference type="GO" id="GO:0005743">
    <property type="term" value="C:mitochondrial inner membrane"/>
    <property type="evidence" value="ECO:0007669"/>
    <property type="project" value="UniProtKB-SubCell"/>
</dbReference>
<evidence type="ECO:0000256" key="9">
    <source>
        <dbReference type="ARBA" id="ARBA00022792"/>
    </source>
</evidence>
<evidence type="ECO:0000256" key="5">
    <source>
        <dbReference type="ARBA" id="ARBA00016391"/>
    </source>
</evidence>
<protein>
    <recommendedName>
        <fullName evidence="5">NADH dehydrogenase [ubiquinone] 1 alpha subcomplex subunit 3</fullName>
    </recommendedName>
    <alternativeName>
        <fullName evidence="15">Complex I-B9</fullName>
    </alternativeName>
    <alternativeName>
        <fullName evidence="16">NADH-ubiquinone oxidoreductase B9 subunit</fullName>
    </alternativeName>
</protein>
<keyword evidence="18" id="KW-1185">Reference proteome</keyword>
<comment type="caution">
    <text evidence="17">The sequence shown here is derived from an EMBL/GenBank/DDBJ whole genome shotgun (WGS) entry which is preliminary data.</text>
</comment>
<dbReference type="Pfam" id="PF14987">
    <property type="entry name" value="NADHdh_A3"/>
    <property type="match status" value="1"/>
</dbReference>
<sequence length="95" mass="10741">MQRELGCRVCKEPIYLIMGGEERAHRDQDGARITAFLKNAWAKEPVLVASFTNGNLAIILPTLSPCTKYAVMINWSTRYKHPVPGSPWRTSCYQS</sequence>
<evidence type="ECO:0000256" key="11">
    <source>
        <dbReference type="ARBA" id="ARBA00022989"/>
    </source>
</evidence>
<keyword evidence="14" id="KW-0472">Membrane</keyword>
<proteinExistence type="inferred from homology"/>
<comment type="subunit">
    <text evidence="4">Complex I is composed of 45 different subunits.</text>
</comment>
<evidence type="ECO:0000256" key="16">
    <source>
        <dbReference type="ARBA" id="ARBA00032035"/>
    </source>
</evidence>
<dbReference type="AlphaFoldDB" id="A0A5N4CSU0"/>
<dbReference type="GO" id="GO:0045271">
    <property type="term" value="C:respiratory chain complex I"/>
    <property type="evidence" value="ECO:0007669"/>
    <property type="project" value="InterPro"/>
</dbReference>
<comment type="subcellular location">
    <subcellularLocation>
        <location evidence="2">Mitochondrion inner membrane</location>
        <topology evidence="2">Single-pass membrane protein</topology>
    </subcellularLocation>
</comment>
<keyword evidence="8" id="KW-0812">Transmembrane</keyword>
<evidence type="ECO:0000313" key="18">
    <source>
        <dbReference type="Proteomes" id="UP000299084"/>
    </source>
</evidence>
<evidence type="ECO:0000256" key="2">
    <source>
        <dbReference type="ARBA" id="ARBA00004434"/>
    </source>
</evidence>
<evidence type="ECO:0000256" key="13">
    <source>
        <dbReference type="ARBA" id="ARBA00023128"/>
    </source>
</evidence>
<keyword evidence="10" id="KW-0249">Electron transport</keyword>
<dbReference type="EMBL" id="JWIN03000020">
    <property type="protein sequence ID" value="KAB1261908.1"/>
    <property type="molecule type" value="Genomic_DNA"/>
</dbReference>
<name>A0A5N4CSU0_CAMDR</name>
<evidence type="ECO:0000256" key="4">
    <source>
        <dbReference type="ARBA" id="ARBA00011533"/>
    </source>
</evidence>
<dbReference type="PANTHER" id="PTHR15221">
    <property type="entry name" value="NADH DEHYDROGENASE [UBIQUINONE] 1 ALPHA SUBCOMPLEX SUBUNIT 3"/>
    <property type="match status" value="1"/>
</dbReference>
<dbReference type="PANTHER" id="PTHR15221:SF0">
    <property type="entry name" value="NADH DEHYDROGENASE [UBIQUINONE] 1 ALPHA SUBCOMPLEX SUBUNIT 3"/>
    <property type="match status" value="1"/>
</dbReference>
<keyword evidence="9" id="KW-0999">Mitochondrion inner membrane</keyword>
<evidence type="ECO:0000256" key="1">
    <source>
        <dbReference type="ARBA" id="ARBA00003195"/>
    </source>
</evidence>
<evidence type="ECO:0000256" key="10">
    <source>
        <dbReference type="ARBA" id="ARBA00022982"/>
    </source>
</evidence>
<evidence type="ECO:0000313" key="17">
    <source>
        <dbReference type="EMBL" id="KAB1261908.1"/>
    </source>
</evidence>
<dbReference type="InterPro" id="IPR026626">
    <property type="entry name" value="NDUFA3"/>
</dbReference>
<evidence type="ECO:0000256" key="12">
    <source>
        <dbReference type="ARBA" id="ARBA00022990"/>
    </source>
</evidence>
<evidence type="ECO:0000256" key="3">
    <source>
        <dbReference type="ARBA" id="ARBA00008253"/>
    </source>
</evidence>
<evidence type="ECO:0000256" key="6">
    <source>
        <dbReference type="ARBA" id="ARBA00022448"/>
    </source>
</evidence>
<organism evidence="17 18">
    <name type="scientific">Camelus dromedarius</name>
    <name type="common">Dromedary</name>
    <name type="synonym">Arabian camel</name>
    <dbReference type="NCBI Taxonomy" id="9838"/>
    <lineage>
        <taxon>Eukaryota</taxon>
        <taxon>Metazoa</taxon>
        <taxon>Chordata</taxon>
        <taxon>Craniata</taxon>
        <taxon>Vertebrata</taxon>
        <taxon>Euteleostomi</taxon>
        <taxon>Mammalia</taxon>
        <taxon>Eutheria</taxon>
        <taxon>Laurasiatheria</taxon>
        <taxon>Artiodactyla</taxon>
        <taxon>Tylopoda</taxon>
        <taxon>Camelidae</taxon>
        <taxon>Camelus</taxon>
    </lineage>
</organism>
<keyword evidence="6" id="KW-0813">Transport</keyword>
<keyword evidence="17" id="KW-0830">Ubiquinone</keyword>
<comment type="similarity">
    <text evidence="3">Belongs to the complex I NDUFA3 subunit family.</text>
</comment>
<dbReference type="Proteomes" id="UP000299084">
    <property type="component" value="Unassembled WGS sequence"/>
</dbReference>
<keyword evidence="7" id="KW-0679">Respiratory chain</keyword>
<reference evidence="17 18" key="1">
    <citation type="journal article" date="2019" name="Mol. Ecol. Resour.">
        <title>Improving Illumina assemblies with Hi-C and long reads: an example with the North African dromedary.</title>
        <authorList>
            <person name="Elbers J.P."/>
            <person name="Rogers M.F."/>
            <person name="Perelman P.L."/>
            <person name="Proskuryakova A.A."/>
            <person name="Serdyukova N.A."/>
            <person name="Johnson W.E."/>
            <person name="Horin P."/>
            <person name="Corander J."/>
            <person name="Murphy D."/>
            <person name="Burger P.A."/>
        </authorList>
    </citation>
    <scope>NUCLEOTIDE SEQUENCE [LARGE SCALE GENOMIC DNA]</scope>
    <source>
        <strain evidence="17">Drom800</strain>
        <tissue evidence="17">Blood</tissue>
    </source>
</reference>
<gene>
    <name evidence="17" type="ORF">Cadr_000022433</name>
</gene>
<evidence type="ECO:0000256" key="14">
    <source>
        <dbReference type="ARBA" id="ARBA00023136"/>
    </source>
</evidence>